<dbReference type="InterPro" id="IPR013249">
    <property type="entry name" value="RNA_pol_sigma70_r4_t2"/>
</dbReference>
<name>A0A1S9PDH7_9SPHI</name>
<evidence type="ECO:0000313" key="6">
    <source>
        <dbReference type="EMBL" id="OOQ58937.1"/>
    </source>
</evidence>
<keyword evidence="7" id="KW-1185">Reference proteome</keyword>
<organism evidence="6 7">
    <name type="scientific">Mucilaginibacter pedocola</name>
    <dbReference type="NCBI Taxonomy" id="1792845"/>
    <lineage>
        <taxon>Bacteria</taxon>
        <taxon>Pseudomonadati</taxon>
        <taxon>Bacteroidota</taxon>
        <taxon>Sphingobacteriia</taxon>
        <taxon>Sphingobacteriales</taxon>
        <taxon>Sphingobacteriaceae</taxon>
        <taxon>Mucilaginibacter</taxon>
    </lineage>
</organism>
<dbReference type="STRING" id="1792845.BC343_09050"/>
<evidence type="ECO:0000256" key="1">
    <source>
        <dbReference type="ARBA" id="ARBA00010641"/>
    </source>
</evidence>
<evidence type="ECO:0000313" key="7">
    <source>
        <dbReference type="Proteomes" id="UP000189739"/>
    </source>
</evidence>
<dbReference type="Proteomes" id="UP000189739">
    <property type="component" value="Unassembled WGS sequence"/>
</dbReference>
<evidence type="ECO:0000256" key="4">
    <source>
        <dbReference type="ARBA" id="ARBA00023163"/>
    </source>
</evidence>
<feature type="domain" description="RNA polymerase sigma factor 70 region 4 type 2" evidence="5">
    <location>
        <begin position="113"/>
        <end position="163"/>
    </location>
</feature>
<evidence type="ECO:0000256" key="3">
    <source>
        <dbReference type="ARBA" id="ARBA00023082"/>
    </source>
</evidence>
<dbReference type="Gene3D" id="1.10.1740.10">
    <property type="match status" value="1"/>
</dbReference>
<dbReference type="NCBIfam" id="TIGR02985">
    <property type="entry name" value="Sig70_bacteroi1"/>
    <property type="match status" value="1"/>
</dbReference>
<dbReference type="NCBIfam" id="TIGR02937">
    <property type="entry name" value="sigma70-ECF"/>
    <property type="match status" value="1"/>
</dbReference>
<evidence type="ECO:0000259" key="5">
    <source>
        <dbReference type="Pfam" id="PF08281"/>
    </source>
</evidence>
<dbReference type="SUPFAM" id="SSF88659">
    <property type="entry name" value="Sigma3 and sigma4 domains of RNA polymerase sigma factors"/>
    <property type="match status" value="1"/>
</dbReference>
<dbReference type="Pfam" id="PF08281">
    <property type="entry name" value="Sigma70_r4_2"/>
    <property type="match status" value="1"/>
</dbReference>
<dbReference type="OrthoDB" id="665113at2"/>
<protein>
    <submittedName>
        <fullName evidence="6">RNA polymerase sigma-70 factor</fullName>
    </submittedName>
</protein>
<dbReference type="GO" id="GO:0003677">
    <property type="term" value="F:DNA binding"/>
    <property type="evidence" value="ECO:0007669"/>
    <property type="project" value="InterPro"/>
</dbReference>
<dbReference type="SUPFAM" id="SSF88946">
    <property type="entry name" value="Sigma2 domain of RNA polymerase sigma factors"/>
    <property type="match status" value="1"/>
</dbReference>
<dbReference type="InterPro" id="IPR014284">
    <property type="entry name" value="RNA_pol_sigma-70_dom"/>
</dbReference>
<dbReference type="PANTHER" id="PTHR43133:SF46">
    <property type="entry name" value="RNA POLYMERASE SIGMA-70 FACTOR ECF SUBFAMILY"/>
    <property type="match status" value="1"/>
</dbReference>
<dbReference type="InterPro" id="IPR013324">
    <property type="entry name" value="RNA_pol_sigma_r3/r4-like"/>
</dbReference>
<keyword evidence="2" id="KW-0805">Transcription regulation</keyword>
<comment type="similarity">
    <text evidence="1">Belongs to the sigma-70 factor family. ECF subfamily.</text>
</comment>
<dbReference type="AlphaFoldDB" id="A0A1S9PDH7"/>
<gene>
    <name evidence="6" type="ORF">BC343_09050</name>
</gene>
<keyword evidence="4" id="KW-0804">Transcription</keyword>
<reference evidence="6 7" key="1">
    <citation type="submission" date="2016-07" db="EMBL/GenBank/DDBJ databases">
        <title>Genomic analysis of zinc-resistant bacterium Mucilaginibacter pedocola TBZ30.</title>
        <authorList>
            <person name="Huang J."/>
            <person name="Tang J."/>
        </authorList>
    </citation>
    <scope>NUCLEOTIDE SEQUENCE [LARGE SCALE GENOMIC DNA]</scope>
    <source>
        <strain evidence="6 7">TBZ30</strain>
    </source>
</reference>
<dbReference type="InterPro" id="IPR036388">
    <property type="entry name" value="WH-like_DNA-bd_sf"/>
</dbReference>
<dbReference type="Gene3D" id="1.10.10.10">
    <property type="entry name" value="Winged helix-like DNA-binding domain superfamily/Winged helix DNA-binding domain"/>
    <property type="match status" value="1"/>
</dbReference>
<dbReference type="GO" id="GO:0006352">
    <property type="term" value="P:DNA-templated transcription initiation"/>
    <property type="evidence" value="ECO:0007669"/>
    <property type="project" value="InterPro"/>
</dbReference>
<dbReference type="InterPro" id="IPR014327">
    <property type="entry name" value="RNA_pol_sigma70_bacteroid"/>
</dbReference>
<accession>A0A1S9PDH7</accession>
<dbReference type="GO" id="GO:0016987">
    <property type="term" value="F:sigma factor activity"/>
    <property type="evidence" value="ECO:0007669"/>
    <property type="project" value="UniProtKB-KW"/>
</dbReference>
<sequence length="173" mass="20805">MTATTFITRESFEQIYNRYWDKVYAVCYNNTREHETSREMVQDIFRSLWERRAELQINTIEQFLVRSAKYKAFEFIRNKTTRERHLEIKFQNYQHASNCTEERVLFNNLSETVTALVDKLPEQCKRVFKMSREKGLSNKEIASELLISERAVEYHITRALKTLKTGLQPYHSY</sequence>
<dbReference type="InterPro" id="IPR039425">
    <property type="entry name" value="RNA_pol_sigma-70-like"/>
</dbReference>
<proteinExistence type="inferred from homology"/>
<dbReference type="InterPro" id="IPR013325">
    <property type="entry name" value="RNA_pol_sigma_r2"/>
</dbReference>
<dbReference type="EMBL" id="MBTF01000023">
    <property type="protein sequence ID" value="OOQ58937.1"/>
    <property type="molecule type" value="Genomic_DNA"/>
</dbReference>
<comment type="caution">
    <text evidence="6">The sequence shown here is derived from an EMBL/GenBank/DDBJ whole genome shotgun (WGS) entry which is preliminary data.</text>
</comment>
<evidence type="ECO:0000256" key="2">
    <source>
        <dbReference type="ARBA" id="ARBA00023015"/>
    </source>
</evidence>
<keyword evidence="3" id="KW-0731">Sigma factor</keyword>
<dbReference type="PANTHER" id="PTHR43133">
    <property type="entry name" value="RNA POLYMERASE ECF-TYPE SIGMA FACTO"/>
    <property type="match status" value="1"/>
</dbReference>